<dbReference type="InterPro" id="IPR013087">
    <property type="entry name" value="Znf_C2H2_type"/>
</dbReference>
<evidence type="ECO:0000256" key="13">
    <source>
        <dbReference type="PROSITE-ProRule" id="PRU00309"/>
    </source>
</evidence>
<dbReference type="SMART" id="SM00692">
    <property type="entry name" value="DM3"/>
    <property type="match status" value="1"/>
</dbReference>
<keyword evidence="7" id="KW-0175">Coiled coil</keyword>
<organism evidence="17 18">
    <name type="scientific">Nesidiocoris tenuis</name>
    <dbReference type="NCBI Taxonomy" id="355587"/>
    <lineage>
        <taxon>Eukaryota</taxon>
        <taxon>Metazoa</taxon>
        <taxon>Ecdysozoa</taxon>
        <taxon>Arthropoda</taxon>
        <taxon>Hexapoda</taxon>
        <taxon>Insecta</taxon>
        <taxon>Pterygota</taxon>
        <taxon>Neoptera</taxon>
        <taxon>Paraneoptera</taxon>
        <taxon>Hemiptera</taxon>
        <taxon>Heteroptera</taxon>
        <taxon>Panheteroptera</taxon>
        <taxon>Cimicomorpha</taxon>
        <taxon>Miridae</taxon>
        <taxon>Dicyphina</taxon>
        <taxon>Nesidiocoris</taxon>
    </lineage>
</organism>
<evidence type="ECO:0000256" key="3">
    <source>
        <dbReference type="ARBA" id="ARBA00022723"/>
    </source>
</evidence>
<evidence type="ECO:0000256" key="6">
    <source>
        <dbReference type="ARBA" id="ARBA00023015"/>
    </source>
</evidence>
<sequence length="392" mass="44728">MSGAELFSVRRRLMSCCVPNCAANTDDPDISYHSFPKEADLRVKWQEILGLSNPDEMAKVCSVHFHADDFFPTFGEFKKHKLKVKRLKRTAVPSQMLPSLTGRQSESSLHPEDEFVKPEPESDQFSLGTYCCTTCGFLAKTESSFLEHLSSHVKEEPPLENVEEVFDPFQSQLVKLEEEVLEVEKSRDSLSNCLRQELNFDPIPELTEESVDESSREIRKIGETIVIEPNEEPDDRSTVVKEEPSDDYEWSTAVKIFPNVGGEIEEQQEEWDVEDFLWVDDRSPDQPRNSEKGPARTRTPLLKACKYCRIFTPRLGVHLINEHSSELDVRAMKAEHRVNVKRRLYRNIAAEGEAAVGGSKFARLMRLANSVDNAPKIDDRGMYPIKMAMKVC</sequence>
<comment type="similarity">
    <text evidence="2">Belongs to the THAP1 family.</text>
</comment>
<keyword evidence="18" id="KW-1185">Reference proteome</keyword>
<gene>
    <name evidence="17" type="ORF">NTJ_13208</name>
</gene>
<keyword evidence="6" id="KW-0805">Transcription regulation</keyword>
<evidence type="ECO:0000256" key="8">
    <source>
        <dbReference type="ARBA" id="ARBA00023125"/>
    </source>
</evidence>
<dbReference type="Proteomes" id="UP001307889">
    <property type="component" value="Chromosome 11"/>
</dbReference>
<dbReference type="Pfam" id="PF05485">
    <property type="entry name" value="THAP"/>
    <property type="match status" value="1"/>
</dbReference>
<feature type="domain" description="C2H2-type" evidence="15">
    <location>
        <begin position="130"/>
        <end position="157"/>
    </location>
</feature>
<dbReference type="SUPFAM" id="SSF57716">
    <property type="entry name" value="Glucocorticoid receptor-like (DNA-binding domain)"/>
    <property type="match status" value="1"/>
</dbReference>
<feature type="region of interest" description="Disordered" evidence="14">
    <location>
        <begin position="95"/>
        <end position="121"/>
    </location>
</feature>
<evidence type="ECO:0000259" key="15">
    <source>
        <dbReference type="PROSITE" id="PS50157"/>
    </source>
</evidence>
<dbReference type="Gene3D" id="6.20.210.20">
    <property type="entry name" value="THAP domain"/>
    <property type="match status" value="1"/>
</dbReference>
<evidence type="ECO:0000256" key="7">
    <source>
        <dbReference type="ARBA" id="ARBA00023054"/>
    </source>
</evidence>
<keyword evidence="5" id="KW-0862">Zinc</keyword>
<keyword evidence="8 13" id="KW-0238">DNA-binding</keyword>
<feature type="compositionally biased region" description="Basic and acidic residues" evidence="14">
    <location>
        <begin position="109"/>
        <end position="120"/>
    </location>
</feature>
<reference evidence="17 18" key="1">
    <citation type="submission" date="2023-09" db="EMBL/GenBank/DDBJ databases">
        <title>Nesidiocoris tenuis whole genome shotgun sequence.</title>
        <authorList>
            <person name="Shibata T."/>
            <person name="Shimoda M."/>
            <person name="Kobayashi T."/>
            <person name="Uehara T."/>
        </authorList>
    </citation>
    <scope>NUCLEOTIDE SEQUENCE [LARGE SCALE GENOMIC DNA]</scope>
    <source>
        <strain evidence="17 18">Japan</strain>
    </source>
</reference>
<dbReference type="InterPro" id="IPR006612">
    <property type="entry name" value="THAP_Znf"/>
</dbReference>
<dbReference type="InterPro" id="IPR038441">
    <property type="entry name" value="THAP_Znf_sf"/>
</dbReference>
<evidence type="ECO:0000256" key="5">
    <source>
        <dbReference type="ARBA" id="ARBA00022833"/>
    </source>
</evidence>
<evidence type="ECO:0000256" key="9">
    <source>
        <dbReference type="ARBA" id="ARBA00023163"/>
    </source>
</evidence>
<evidence type="ECO:0000313" key="17">
    <source>
        <dbReference type="EMBL" id="BET00392.1"/>
    </source>
</evidence>
<keyword evidence="11" id="KW-0131">Cell cycle</keyword>
<evidence type="ECO:0000256" key="10">
    <source>
        <dbReference type="ARBA" id="ARBA00023242"/>
    </source>
</evidence>
<evidence type="ECO:0000256" key="11">
    <source>
        <dbReference type="ARBA" id="ARBA00023306"/>
    </source>
</evidence>
<dbReference type="PROSITE" id="PS50950">
    <property type="entry name" value="ZF_THAP"/>
    <property type="match status" value="1"/>
</dbReference>
<dbReference type="EMBL" id="AP028919">
    <property type="protein sequence ID" value="BET00392.1"/>
    <property type="molecule type" value="Genomic_DNA"/>
</dbReference>
<name>A0ABN7B7P5_9HEMI</name>
<evidence type="ECO:0000256" key="14">
    <source>
        <dbReference type="SAM" id="MobiDB-lite"/>
    </source>
</evidence>
<evidence type="ECO:0000313" key="18">
    <source>
        <dbReference type="Proteomes" id="UP001307889"/>
    </source>
</evidence>
<evidence type="ECO:0000256" key="12">
    <source>
        <dbReference type="PROSITE-ProRule" id="PRU00042"/>
    </source>
</evidence>
<dbReference type="PROSITE" id="PS50157">
    <property type="entry name" value="ZINC_FINGER_C2H2_2"/>
    <property type="match status" value="1"/>
</dbReference>
<comment type="subcellular location">
    <subcellularLocation>
        <location evidence="1">Nucleus</location>
        <location evidence="1">Nucleoplasm</location>
    </subcellularLocation>
</comment>
<dbReference type="SMART" id="SM00980">
    <property type="entry name" value="THAP"/>
    <property type="match status" value="1"/>
</dbReference>
<evidence type="ECO:0000259" key="16">
    <source>
        <dbReference type="PROSITE" id="PS50950"/>
    </source>
</evidence>
<dbReference type="PANTHER" id="PTHR46600">
    <property type="entry name" value="THAP DOMAIN-CONTAINING"/>
    <property type="match status" value="1"/>
</dbReference>
<evidence type="ECO:0000256" key="4">
    <source>
        <dbReference type="ARBA" id="ARBA00022771"/>
    </source>
</evidence>
<dbReference type="PANTHER" id="PTHR46600:SF1">
    <property type="entry name" value="THAP DOMAIN-CONTAINING PROTEIN 1"/>
    <property type="match status" value="1"/>
</dbReference>
<keyword evidence="9" id="KW-0804">Transcription</keyword>
<accession>A0ABN7B7P5</accession>
<keyword evidence="10" id="KW-0539">Nucleus</keyword>
<evidence type="ECO:0000256" key="2">
    <source>
        <dbReference type="ARBA" id="ARBA00006177"/>
    </source>
</evidence>
<feature type="compositionally biased region" description="Polar residues" evidence="14">
    <location>
        <begin position="95"/>
        <end position="108"/>
    </location>
</feature>
<protein>
    <submittedName>
        <fullName evidence="17">DM3</fullName>
    </submittedName>
</protein>
<proteinExistence type="inferred from homology"/>
<keyword evidence="3" id="KW-0479">Metal-binding</keyword>
<keyword evidence="4 12" id="KW-0863">Zinc-finger</keyword>
<dbReference type="InterPro" id="IPR026516">
    <property type="entry name" value="THAP1/10"/>
</dbReference>
<feature type="domain" description="THAP-type" evidence="16">
    <location>
        <begin position="14"/>
        <end position="96"/>
    </location>
</feature>
<evidence type="ECO:0000256" key="1">
    <source>
        <dbReference type="ARBA" id="ARBA00004642"/>
    </source>
</evidence>